<dbReference type="AlphaFoldDB" id="A0A0B0P5E8"/>
<name>A0A0B0P5E8_GOSAR</name>
<dbReference type="Proteomes" id="UP000032142">
    <property type="component" value="Unassembled WGS sequence"/>
</dbReference>
<dbReference type="EMBL" id="KN412750">
    <property type="protein sequence ID" value="KHG19324.1"/>
    <property type="molecule type" value="Genomic_DNA"/>
</dbReference>
<keyword evidence="2" id="KW-1185">Reference proteome</keyword>
<evidence type="ECO:0000313" key="2">
    <source>
        <dbReference type="Proteomes" id="UP000032142"/>
    </source>
</evidence>
<evidence type="ECO:0000313" key="1">
    <source>
        <dbReference type="EMBL" id="KHG19324.1"/>
    </source>
</evidence>
<gene>
    <name evidence="1" type="ORF">F383_24187</name>
</gene>
<organism evidence="1 2">
    <name type="scientific">Gossypium arboreum</name>
    <name type="common">Tree cotton</name>
    <name type="synonym">Gossypium nanking</name>
    <dbReference type="NCBI Taxonomy" id="29729"/>
    <lineage>
        <taxon>Eukaryota</taxon>
        <taxon>Viridiplantae</taxon>
        <taxon>Streptophyta</taxon>
        <taxon>Embryophyta</taxon>
        <taxon>Tracheophyta</taxon>
        <taxon>Spermatophyta</taxon>
        <taxon>Magnoliopsida</taxon>
        <taxon>eudicotyledons</taxon>
        <taxon>Gunneridae</taxon>
        <taxon>Pentapetalae</taxon>
        <taxon>rosids</taxon>
        <taxon>malvids</taxon>
        <taxon>Malvales</taxon>
        <taxon>Malvaceae</taxon>
        <taxon>Malvoideae</taxon>
        <taxon>Gossypium</taxon>
    </lineage>
</organism>
<protein>
    <submittedName>
        <fullName evidence="1">Uncharacterized protein</fullName>
    </submittedName>
</protein>
<sequence length="92" mass="10110">MAVPLSTVQRLPKDLDIKPSQNLIEWMPLIIDRSTLPSETSKSSSAFGSIVFAVSPFVKSPVPINRSFQERVPLEAIAASLSALWFPSLSRI</sequence>
<reference evidence="2" key="1">
    <citation type="submission" date="2014-09" db="EMBL/GenBank/DDBJ databases">
        <authorList>
            <person name="Mudge J."/>
            <person name="Ramaraj T."/>
            <person name="Lindquist I.E."/>
            <person name="Bharti A.K."/>
            <person name="Sundararajan A."/>
            <person name="Cameron C.T."/>
            <person name="Woodward J.E."/>
            <person name="May G.D."/>
            <person name="Brubaker C."/>
            <person name="Broadhvest J."/>
            <person name="Wilkins T.A."/>
        </authorList>
    </citation>
    <scope>NUCLEOTIDE SEQUENCE</scope>
    <source>
        <strain evidence="2">cv. AKA8401</strain>
    </source>
</reference>
<proteinExistence type="predicted"/>
<accession>A0A0B0P5E8</accession>